<dbReference type="Proteomes" id="UP001057402">
    <property type="component" value="Chromosome 4"/>
</dbReference>
<evidence type="ECO:0000313" key="2">
    <source>
        <dbReference type="Proteomes" id="UP001057402"/>
    </source>
</evidence>
<protein>
    <submittedName>
        <fullName evidence="1">Uncharacterized protein</fullName>
    </submittedName>
</protein>
<comment type="caution">
    <text evidence="1">The sequence shown here is derived from an EMBL/GenBank/DDBJ whole genome shotgun (WGS) entry which is preliminary data.</text>
</comment>
<dbReference type="EMBL" id="CM042883">
    <property type="protein sequence ID" value="KAI4374327.1"/>
    <property type="molecule type" value="Genomic_DNA"/>
</dbReference>
<name>A0ACB9R7A5_9MYRT</name>
<gene>
    <name evidence="1" type="ORF">MLD38_012334</name>
</gene>
<reference evidence="2" key="1">
    <citation type="journal article" date="2023" name="Front. Plant Sci.">
        <title>Chromosomal-level genome assembly of Melastoma candidum provides insights into trichome evolution.</title>
        <authorList>
            <person name="Zhong Y."/>
            <person name="Wu W."/>
            <person name="Sun C."/>
            <person name="Zou P."/>
            <person name="Liu Y."/>
            <person name="Dai S."/>
            <person name="Zhou R."/>
        </authorList>
    </citation>
    <scope>NUCLEOTIDE SEQUENCE [LARGE SCALE GENOMIC DNA]</scope>
</reference>
<proteinExistence type="predicted"/>
<evidence type="ECO:0000313" key="1">
    <source>
        <dbReference type="EMBL" id="KAI4374327.1"/>
    </source>
</evidence>
<keyword evidence="2" id="KW-1185">Reference proteome</keyword>
<organism evidence="1 2">
    <name type="scientific">Melastoma candidum</name>
    <dbReference type="NCBI Taxonomy" id="119954"/>
    <lineage>
        <taxon>Eukaryota</taxon>
        <taxon>Viridiplantae</taxon>
        <taxon>Streptophyta</taxon>
        <taxon>Embryophyta</taxon>
        <taxon>Tracheophyta</taxon>
        <taxon>Spermatophyta</taxon>
        <taxon>Magnoliopsida</taxon>
        <taxon>eudicotyledons</taxon>
        <taxon>Gunneridae</taxon>
        <taxon>Pentapetalae</taxon>
        <taxon>rosids</taxon>
        <taxon>malvids</taxon>
        <taxon>Myrtales</taxon>
        <taxon>Melastomataceae</taxon>
        <taxon>Melastomatoideae</taxon>
        <taxon>Melastomateae</taxon>
        <taxon>Melastoma</taxon>
    </lineage>
</organism>
<sequence>MEVDKPKFGDDQSLSPYISEVDNFFGDPQVLPRVGEEYQAKVLPLIPSDGDLTSKPRWTSLKDERNKEGVILPNNVCSVLQADGVNTQLVVENCLENSHKLNLGDGSNNLPSLSSWGDADYNSFLLGLYTFGKDFNLIKRFVESKQMGDILLFYYGKFYGSSGFRRWSDCRKVKSRRCVSGQKIYSGWRLQELLSRVSSRVSVVSQTLLIEASRMFEQGSTPFEDFVFALKEMVGLSNLVAAVGIGTGKQDLTNTAESSRKYNALPARPEIPVGEAWSSLSLGEILKFLRGDFRLSKARSNDLFWEAVWPRLLAKGWHSEQPKEPGVSGSKHSLVFLIPGIQEFARDSLVKGNDYFDSVTDILNKVASDPVLLELQREADGVMPAEGLRNKPSTAPDMNGVMKRPSRQYLQPRIPKGDFSSVMFMIVDTSLINQGKTSVRELRHLPVELMDVAANPFRNHRKRRDPCDVSKVEADSLDRRTSSETSSCFTPVDADKSKSCHEEDVKKLRPKLLKKPRKNWEMKSSGHLYGGIGIKTEQKNSASLLAKPKKAEVDDFSGRKIHKLEPSRGTSSHFKSKEMVLSLAASYSFPKKNLLPDCSKDETKSTTQNNDSIRTMIDLNLPQVSSDPVAEEECSIPEGGPSCLTASPSPSEHQAHDTEFSNLSAAVELPSNNGRRQSTRNRPLTTRALEAIECGLLDMKKNMKRKKYTRKAPATYVEMSDQPEASDDGRVVSSADHKELVGHDNEVKATE</sequence>
<accession>A0ACB9R7A5</accession>